<organism evidence="9 10">
    <name type="scientific">Drosophila arizonae</name>
    <name type="common">Fruit fly</name>
    <dbReference type="NCBI Taxonomy" id="7263"/>
    <lineage>
        <taxon>Eukaryota</taxon>
        <taxon>Metazoa</taxon>
        <taxon>Ecdysozoa</taxon>
        <taxon>Arthropoda</taxon>
        <taxon>Hexapoda</taxon>
        <taxon>Insecta</taxon>
        <taxon>Pterygota</taxon>
        <taxon>Neoptera</taxon>
        <taxon>Endopterygota</taxon>
        <taxon>Diptera</taxon>
        <taxon>Brachycera</taxon>
        <taxon>Muscomorpha</taxon>
        <taxon>Ephydroidea</taxon>
        <taxon>Drosophilidae</taxon>
        <taxon>Drosophila</taxon>
    </lineage>
</organism>
<feature type="transmembrane region" description="Helical" evidence="8">
    <location>
        <begin position="310"/>
        <end position="330"/>
    </location>
</feature>
<protein>
    <submittedName>
        <fullName evidence="10">Uncharacterized protein LOC108621582</fullName>
    </submittedName>
</protein>
<evidence type="ECO:0000256" key="4">
    <source>
        <dbReference type="ARBA" id="ARBA00022989"/>
    </source>
</evidence>
<keyword evidence="3 8" id="KW-0812">Transmembrane</keyword>
<evidence type="ECO:0000256" key="6">
    <source>
        <dbReference type="ARBA" id="ARBA00023170"/>
    </source>
</evidence>
<dbReference type="PANTHER" id="PTHR42643">
    <property type="entry name" value="IONOTROPIC RECEPTOR 20A-RELATED"/>
    <property type="match status" value="1"/>
</dbReference>
<feature type="transmembrane region" description="Helical" evidence="8">
    <location>
        <begin position="350"/>
        <end position="373"/>
    </location>
</feature>
<dbReference type="SUPFAM" id="SSF53850">
    <property type="entry name" value="Periplasmic binding protein-like II"/>
    <property type="match status" value="1"/>
</dbReference>
<keyword evidence="2" id="KW-1003">Cell membrane</keyword>
<name>A0ABM1Q4V1_DROAR</name>
<reference evidence="10" key="3">
    <citation type="submission" date="2025-08" db="UniProtKB">
        <authorList>
            <consortium name="RefSeq"/>
        </authorList>
    </citation>
    <scope>IDENTIFICATION</scope>
    <source>
        <tissue evidence="10">Whole organism</tissue>
    </source>
</reference>
<evidence type="ECO:0000256" key="8">
    <source>
        <dbReference type="SAM" id="Phobius"/>
    </source>
</evidence>
<feature type="transmembrane region" description="Helical" evidence="8">
    <location>
        <begin position="537"/>
        <end position="562"/>
    </location>
</feature>
<evidence type="ECO:0000256" key="5">
    <source>
        <dbReference type="ARBA" id="ARBA00023136"/>
    </source>
</evidence>
<reference evidence="9" key="1">
    <citation type="journal article" date="1997" name="Nucleic Acids Res.">
        <title>tRNAscan-SE: a program for improved detection of transfer RNA genes in genomic sequence.</title>
        <authorList>
            <person name="Lowe T.M."/>
            <person name="Eddy S.R."/>
        </authorList>
    </citation>
    <scope>NUCLEOTIDE SEQUENCE [LARGE SCALE GENOMIC DNA]</scope>
</reference>
<accession>A0ABM1Q4V1</accession>
<evidence type="ECO:0000256" key="1">
    <source>
        <dbReference type="ARBA" id="ARBA00004651"/>
    </source>
</evidence>
<keyword evidence="4 8" id="KW-1133">Transmembrane helix</keyword>
<dbReference type="GeneID" id="108621582"/>
<comment type="subcellular location">
    <subcellularLocation>
        <location evidence="1">Cell membrane</location>
        <topology evidence="1">Multi-pass membrane protein</topology>
    </subcellularLocation>
</comment>
<evidence type="ECO:0000313" key="9">
    <source>
        <dbReference type="Proteomes" id="UP000694904"/>
    </source>
</evidence>
<keyword evidence="9" id="KW-1185">Reference proteome</keyword>
<sequence>MWVNGNASLAAEIYQLYALVLQLVDRRSIFYYNPGRLDCDWQRWQQRSNLSGRPQWVWHSQVPFAQLKEQQTSELFVLACLPASFDVPGLAGLSASLNHLRDMPVLIELLDSSAIHQSDKDSLASQVLAYCLKKSMLNVALYFQQDRSHLTLYTFSAFPRFRLIKRNLLHSRLAGGEGELFPDQLANLGGYTVRIMPVYSEPTSIIHRDANGEQRISGYGWRLIETFAQKIGANISIVLPTWRPGRILTEAYMLEFTRNGSIDFGLLSTQMTQRFKSRYYQYSYPIFYGGWCIMLPIERHIDLRVVFMRVLEAKALALLLISLGSCYLLLHVDRMIAPAWLRYCLRSLRITPWILALLVLCVCQAQLFSLIIMCPMEAPIDSFDALLASNLRIFGLREEFDDLDDEFRARYALAFRLTGNLTKFFQLRNSFNTSWAYPITAIKWVVLKELQSYFQRPVFRYSELCLSQNYPYSILLADESIFRRRLMMFTMRSRSSGLINHWMRHSLIDMVKTDRMKIKDYSTPSHVQPLRLQDLRYVGLCLGVGLLLAATVFVVELLPFYVNVWLDSL</sequence>
<keyword evidence="6" id="KW-0675">Receptor</keyword>
<evidence type="ECO:0000313" key="10">
    <source>
        <dbReference type="RefSeq" id="XP_017874487.1"/>
    </source>
</evidence>
<dbReference type="InterPro" id="IPR052192">
    <property type="entry name" value="Insect_Ionotropic_Sensory_Rcpt"/>
</dbReference>
<evidence type="ECO:0000256" key="2">
    <source>
        <dbReference type="ARBA" id="ARBA00022475"/>
    </source>
</evidence>
<gene>
    <name evidence="10" type="primary">LOC108621582</name>
</gene>
<dbReference type="Proteomes" id="UP000694904">
    <property type="component" value="Chromosome 2"/>
</dbReference>
<evidence type="ECO:0000256" key="3">
    <source>
        <dbReference type="ARBA" id="ARBA00022692"/>
    </source>
</evidence>
<evidence type="ECO:0000256" key="7">
    <source>
        <dbReference type="ARBA" id="ARBA00023180"/>
    </source>
</evidence>
<dbReference type="PANTHER" id="PTHR42643:SF41">
    <property type="entry name" value="IONOTROPIC RECEPTOR 20A-RELATED"/>
    <property type="match status" value="1"/>
</dbReference>
<dbReference type="RefSeq" id="XP_017874487.1">
    <property type="nucleotide sequence ID" value="XM_018018998.1"/>
</dbReference>
<proteinExistence type="predicted"/>
<feature type="transmembrane region" description="Helical" evidence="8">
    <location>
        <begin position="279"/>
        <end position="298"/>
    </location>
</feature>
<reference evidence="9" key="2">
    <citation type="journal article" date="2016" name="G3 (Bethesda)">
        <title>Genome Evolution in Three Species of Cactophilic Drosophila.</title>
        <authorList>
            <person name="Sanchez-Flores A."/>
            <person name="Penazola F."/>
            <person name="Carpinteyro-Ponce J."/>
            <person name="Nazario-Yepiz N."/>
            <person name="Abreu-Goodger C."/>
            <person name="Machado C.A."/>
            <person name="Markow T.A."/>
        </authorList>
    </citation>
    <scope>NUCLEOTIDE SEQUENCE [LARGE SCALE GENOMIC DNA]</scope>
</reference>
<keyword evidence="5 8" id="KW-0472">Membrane</keyword>
<keyword evidence="7" id="KW-0325">Glycoprotein</keyword>